<proteinExistence type="predicted"/>
<accession>A0AAE0SUZ4</accession>
<dbReference type="Proteomes" id="UP001195483">
    <property type="component" value="Unassembled WGS sequence"/>
</dbReference>
<reference evidence="1" key="2">
    <citation type="journal article" date="2021" name="Genome Biol. Evol.">
        <title>Developing a high-quality reference genome for a parasitic bivalve with doubly uniparental inheritance (Bivalvia: Unionida).</title>
        <authorList>
            <person name="Smith C.H."/>
        </authorList>
    </citation>
    <scope>NUCLEOTIDE SEQUENCE</scope>
    <source>
        <strain evidence="1">CHS0354</strain>
        <tissue evidence="1">Mantle</tissue>
    </source>
</reference>
<comment type="caution">
    <text evidence="1">The sequence shown here is derived from an EMBL/GenBank/DDBJ whole genome shotgun (WGS) entry which is preliminary data.</text>
</comment>
<evidence type="ECO:0000313" key="2">
    <source>
        <dbReference type="Proteomes" id="UP001195483"/>
    </source>
</evidence>
<reference evidence="1" key="1">
    <citation type="journal article" date="2021" name="Genome Biol. Evol.">
        <title>A High-Quality Reference Genome for a Parasitic Bivalve with Doubly Uniparental Inheritance (Bivalvia: Unionida).</title>
        <authorList>
            <person name="Smith C.H."/>
        </authorList>
    </citation>
    <scope>NUCLEOTIDE SEQUENCE</scope>
    <source>
        <strain evidence="1">CHS0354</strain>
    </source>
</reference>
<keyword evidence="2" id="KW-1185">Reference proteome</keyword>
<gene>
    <name evidence="1" type="ORF">CHS0354_016418</name>
</gene>
<dbReference type="EMBL" id="JAEAOA010001013">
    <property type="protein sequence ID" value="KAK3598421.1"/>
    <property type="molecule type" value="Genomic_DNA"/>
</dbReference>
<evidence type="ECO:0000313" key="1">
    <source>
        <dbReference type="EMBL" id="KAK3598421.1"/>
    </source>
</evidence>
<organism evidence="1 2">
    <name type="scientific">Potamilus streckersoni</name>
    <dbReference type="NCBI Taxonomy" id="2493646"/>
    <lineage>
        <taxon>Eukaryota</taxon>
        <taxon>Metazoa</taxon>
        <taxon>Spiralia</taxon>
        <taxon>Lophotrochozoa</taxon>
        <taxon>Mollusca</taxon>
        <taxon>Bivalvia</taxon>
        <taxon>Autobranchia</taxon>
        <taxon>Heteroconchia</taxon>
        <taxon>Palaeoheterodonta</taxon>
        <taxon>Unionida</taxon>
        <taxon>Unionoidea</taxon>
        <taxon>Unionidae</taxon>
        <taxon>Ambleminae</taxon>
        <taxon>Lampsilini</taxon>
        <taxon>Potamilus</taxon>
    </lineage>
</organism>
<protein>
    <submittedName>
        <fullName evidence="1">Uncharacterized protein</fullName>
    </submittedName>
</protein>
<sequence>MSSPYIHFIMTSLFEVTGDIKVKKPISIDIVFIIFKSIGLVNIKVRSRSAEPHVKKEVSLMKGFDDEITVKNADHGEDEAVSNIIDTHQHDDIEADKSSTNKCGHLVETTK</sequence>
<dbReference type="AlphaFoldDB" id="A0AAE0SUZ4"/>
<name>A0AAE0SUZ4_9BIVA</name>
<reference evidence="1" key="3">
    <citation type="submission" date="2023-05" db="EMBL/GenBank/DDBJ databases">
        <authorList>
            <person name="Smith C.H."/>
        </authorList>
    </citation>
    <scope>NUCLEOTIDE SEQUENCE</scope>
    <source>
        <strain evidence="1">CHS0354</strain>
        <tissue evidence="1">Mantle</tissue>
    </source>
</reference>